<dbReference type="Proteomes" id="UP000257109">
    <property type="component" value="Unassembled WGS sequence"/>
</dbReference>
<dbReference type="AlphaFoldDB" id="A0A371FRM0"/>
<reference evidence="1" key="1">
    <citation type="submission" date="2018-05" db="EMBL/GenBank/DDBJ databases">
        <title>Draft genome of Mucuna pruriens seed.</title>
        <authorList>
            <person name="Nnadi N.E."/>
            <person name="Vos R."/>
            <person name="Hasami M.H."/>
            <person name="Devisetty U.K."/>
            <person name="Aguiy J.C."/>
        </authorList>
    </citation>
    <scope>NUCLEOTIDE SEQUENCE [LARGE SCALE GENOMIC DNA]</scope>
    <source>
        <strain evidence="1">JCA_2017</strain>
    </source>
</reference>
<feature type="non-terminal residue" evidence="1">
    <location>
        <position position="1"/>
    </location>
</feature>
<protein>
    <recommendedName>
        <fullName evidence="3">GAG-pre-integrase domain-containing protein</fullName>
    </recommendedName>
</protein>
<evidence type="ECO:0008006" key="3">
    <source>
        <dbReference type="Google" id="ProtNLM"/>
    </source>
</evidence>
<accession>A0A371FRM0</accession>
<organism evidence="1 2">
    <name type="scientific">Mucuna pruriens</name>
    <name type="common">Velvet bean</name>
    <name type="synonym">Dolichos pruriens</name>
    <dbReference type="NCBI Taxonomy" id="157652"/>
    <lineage>
        <taxon>Eukaryota</taxon>
        <taxon>Viridiplantae</taxon>
        <taxon>Streptophyta</taxon>
        <taxon>Embryophyta</taxon>
        <taxon>Tracheophyta</taxon>
        <taxon>Spermatophyta</taxon>
        <taxon>Magnoliopsida</taxon>
        <taxon>eudicotyledons</taxon>
        <taxon>Gunneridae</taxon>
        <taxon>Pentapetalae</taxon>
        <taxon>rosids</taxon>
        <taxon>fabids</taxon>
        <taxon>Fabales</taxon>
        <taxon>Fabaceae</taxon>
        <taxon>Papilionoideae</taxon>
        <taxon>50 kb inversion clade</taxon>
        <taxon>NPAAA clade</taxon>
        <taxon>indigoferoid/millettioid clade</taxon>
        <taxon>Phaseoleae</taxon>
        <taxon>Mucuna</taxon>
    </lineage>
</organism>
<sequence>MIIPIANVFNNRKKTLVMIPLQWVLTDCNDSIIFYAKRQNNLYKIDLTDLTNQNVTCLVSINDDQWWHKKLSHASLRFISKLKKA</sequence>
<dbReference type="EMBL" id="QJKJ01008089">
    <property type="protein sequence ID" value="RDX80830.1"/>
    <property type="molecule type" value="Genomic_DNA"/>
</dbReference>
<proteinExistence type="predicted"/>
<comment type="caution">
    <text evidence="1">The sequence shown here is derived from an EMBL/GenBank/DDBJ whole genome shotgun (WGS) entry which is preliminary data.</text>
</comment>
<evidence type="ECO:0000313" key="2">
    <source>
        <dbReference type="Proteomes" id="UP000257109"/>
    </source>
</evidence>
<gene>
    <name evidence="1" type="ORF">CR513_38569</name>
</gene>
<name>A0A371FRM0_MUCPR</name>
<keyword evidence="2" id="KW-1185">Reference proteome</keyword>
<evidence type="ECO:0000313" key="1">
    <source>
        <dbReference type="EMBL" id="RDX80830.1"/>
    </source>
</evidence>